<keyword evidence="7 11" id="KW-0472">Membrane</keyword>
<accession>A0A1U8DT25</accession>
<dbReference type="InterPro" id="IPR047132">
    <property type="entry name" value="Olfact_rcpt_6C-like"/>
</dbReference>
<protein>
    <recommendedName>
        <fullName evidence="11">Olfactory receptor</fullName>
    </recommendedName>
</protein>
<dbReference type="PRINTS" id="PR00245">
    <property type="entry name" value="OLFACTORYR"/>
</dbReference>
<evidence type="ECO:0000259" key="12">
    <source>
        <dbReference type="PROSITE" id="PS50262"/>
    </source>
</evidence>
<name>A0A1U8DT25_ALLSI</name>
<dbReference type="KEGG" id="asn:106722866"/>
<evidence type="ECO:0000256" key="11">
    <source>
        <dbReference type="RuleBase" id="RU363047"/>
    </source>
</evidence>
<evidence type="ECO:0000256" key="7">
    <source>
        <dbReference type="ARBA" id="ARBA00023136"/>
    </source>
</evidence>
<keyword evidence="3 10" id="KW-0812">Transmembrane</keyword>
<feature type="transmembrane region" description="Helical" evidence="11">
    <location>
        <begin position="248"/>
        <end position="267"/>
    </location>
</feature>
<dbReference type="eggNOG" id="ENOG502SFXX">
    <property type="taxonomic scope" value="Eukaryota"/>
</dbReference>
<keyword evidence="6 10" id="KW-0297">G-protein coupled receptor</keyword>
<dbReference type="GO" id="GO:0004984">
    <property type="term" value="F:olfactory receptor activity"/>
    <property type="evidence" value="ECO:0007669"/>
    <property type="project" value="InterPro"/>
</dbReference>
<feature type="transmembrane region" description="Helical" evidence="11">
    <location>
        <begin position="279"/>
        <end position="298"/>
    </location>
</feature>
<evidence type="ECO:0000313" key="13">
    <source>
        <dbReference type="Proteomes" id="UP000189705"/>
    </source>
</evidence>
<evidence type="ECO:0000256" key="10">
    <source>
        <dbReference type="RuleBase" id="RU000688"/>
    </source>
</evidence>
<keyword evidence="11" id="KW-0716">Sensory transduction</keyword>
<keyword evidence="5 11" id="KW-1133">Transmembrane helix</keyword>
<feature type="transmembrane region" description="Helical" evidence="11">
    <location>
        <begin position="150"/>
        <end position="174"/>
    </location>
</feature>
<evidence type="ECO:0000256" key="5">
    <source>
        <dbReference type="ARBA" id="ARBA00022989"/>
    </source>
</evidence>
<gene>
    <name evidence="14" type="primary">LOC106722866</name>
</gene>
<comment type="similarity">
    <text evidence="10">Belongs to the G-protein coupled receptor 1 family.</text>
</comment>
<dbReference type="PROSITE" id="PS50262">
    <property type="entry name" value="G_PROTEIN_RECEP_F1_2"/>
    <property type="match status" value="1"/>
</dbReference>
<organism evidence="13 14">
    <name type="scientific">Alligator sinensis</name>
    <name type="common">Chinese alligator</name>
    <dbReference type="NCBI Taxonomy" id="38654"/>
    <lineage>
        <taxon>Eukaryota</taxon>
        <taxon>Metazoa</taxon>
        <taxon>Chordata</taxon>
        <taxon>Craniata</taxon>
        <taxon>Vertebrata</taxon>
        <taxon>Euteleostomi</taxon>
        <taxon>Archelosauria</taxon>
        <taxon>Archosauria</taxon>
        <taxon>Crocodylia</taxon>
        <taxon>Alligatoridae</taxon>
        <taxon>Alligatorinae</taxon>
        <taxon>Alligator</taxon>
    </lineage>
</organism>
<feature type="transmembrane region" description="Helical" evidence="11">
    <location>
        <begin position="28"/>
        <end position="56"/>
    </location>
</feature>
<evidence type="ECO:0000256" key="2">
    <source>
        <dbReference type="ARBA" id="ARBA00022475"/>
    </source>
</evidence>
<evidence type="ECO:0000313" key="14">
    <source>
        <dbReference type="RefSeq" id="XP_014380844.2"/>
    </source>
</evidence>
<dbReference type="GO" id="GO:0005886">
    <property type="term" value="C:plasma membrane"/>
    <property type="evidence" value="ECO:0007669"/>
    <property type="project" value="UniProtKB-SubCell"/>
</dbReference>
<feature type="transmembrane region" description="Helical" evidence="11">
    <location>
        <begin position="203"/>
        <end position="227"/>
    </location>
</feature>
<evidence type="ECO:0000256" key="9">
    <source>
        <dbReference type="ARBA" id="ARBA00023224"/>
    </source>
</evidence>
<feature type="transmembrane region" description="Helical" evidence="11">
    <location>
        <begin position="108"/>
        <end position="130"/>
    </location>
</feature>
<dbReference type="SUPFAM" id="SSF81321">
    <property type="entry name" value="Family A G protein-coupled receptor-like"/>
    <property type="match status" value="1"/>
</dbReference>
<evidence type="ECO:0000256" key="1">
    <source>
        <dbReference type="ARBA" id="ARBA00004651"/>
    </source>
</evidence>
<dbReference type="Proteomes" id="UP000189705">
    <property type="component" value="Unplaced"/>
</dbReference>
<dbReference type="InterPro" id="IPR000276">
    <property type="entry name" value="GPCR_Rhodpsn"/>
</dbReference>
<dbReference type="GO" id="GO:0004930">
    <property type="term" value="F:G protein-coupled receptor activity"/>
    <property type="evidence" value="ECO:0007669"/>
    <property type="project" value="UniProtKB-KW"/>
</dbReference>
<dbReference type="PANTHER" id="PTHR26454:SF18">
    <property type="entry name" value="OLFACTORY RECEPTOR 6C76"/>
    <property type="match status" value="1"/>
</dbReference>
<evidence type="ECO:0000256" key="8">
    <source>
        <dbReference type="ARBA" id="ARBA00023170"/>
    </source>
</evidence>
<sequence>MSLNQAITMENQTRVTEFVLLGLSDVRWLQILLFFVLLLIYLLTLMANIIIITITLLDRHLQTPMYFLLRNFALVEVGFTSAAIPKALFNLASGTKTVSMVGCFTECFFHVIVGTADFFLLAAMSFDRYVAICKPLHYASIMNSRFCGQLVLGCWVTSFLYVITPLVLLVQLPFCTSHSIDHFFCDIVAVLNVSCTDTHKLRLMIFLLATGSILSTFAITIISYINILSTVLRIPSASGRQKAFSTCVSHFAVASITYGSCIFIYIKPAGSSGVDLSKSVALLNNLVSPLLNPFIYSLRNKQVKEALRNTASCTILFFKNSQCLGQ</sequence>
<evidence type="ECO:0000256" key="4">
    <source>
        <dbReference type="ARBA" id="ARBA00022725"/>
    </source>
</evidence>
<dbReference type="RefSeq" id="XP_014380844.2">
    <property type="nucleotide sequence ID" value="XM_014525358.2"/>
</dbReference>
<reference evidence="14" key="1">
    <citation type="submission" date="2025-08" db="UniProtKB">
        <authorList>
            <consortium name="RefSeq"/>
        </authorList>
    </citation>
    <scope>IDENTIFICATION</scope>
</reference>
<keyword evidence="4 11" id="KW-0552">Olfaction</keyword>
<dbReference type="Gene3D" id="1.20.1070.10">
    <property type="entry name" value="Rhodopsin 7-helix transmembrane proteins"/>
    <property type="match status" value="1"/>
</dbReference>
<evidence type="ECO:0000256" key="3">
    <source>
        <dbReference type="ARBA" id="ARBA00022692"/>
    </source>
</evidence>
<comment type="subcellular location">
    <subcellularLocation>
        <location evidence="1 11">Cell membrane</location>
        <topology evidence="1 11">Multi-pass membrane protein</topology>
    </subcellularLocation>
</comment>
<keyword evidence="8 10" id="KW-0675">Receptor</keyword>
<dbReference type="PROSITE" id="PS00237">
    <property type="entry name" value="G_PROTEIN_RECEP_F1_1"/>
    <property type="match status" value="1"/>
</dbReference>
<keyword evidence="13" id="KW-1185">Reference proteome</keyword>
<dbReference type="Pfam" id="PF13853">
    <property type="entry name" value="7tm_4"/>
    <property type="match status" value="1"/>
</dbReference>
<feature type="transmembrane region" description="Helical" evidence="11">
    <location>
        <begin position="68"/>
        <end position="88"/>
    </location>
</feature>
<dbReference type="InterPro" id="IPR000725">
    <property type="entry name" value="Olfact_rcpt"/>
</dbReference>
<dbReference type="FunFam" id="1.20.1070.10:FF:000013">
    <property type="entry name" value="Olfactory receptor"/>
    <property type="match status" value="1"/>
</dbReference>
<dbReference type="InParanoid" id="A0A1U8DT25"/>
<dbReference type="InterPro" id="IPR017452">
    <property type="entry name" value="GPCR_Rhodpsn_7TM"/>
</dbReference>
<proteinExistence type="inferred from homology"/>
<feature type="domain" description="G-protein coupled receptors family 1 profile" evidence="12">
    <location>
        <begin position="47"/>
        <end position="296"/>
    </location>
</feature>
<dbReference type="CDD" id="cd15912">
    <property type="entry name" value="7tmA_OR6C-like"/>
    <property type="match status" value="1"/>
</dbReference>
<dbReference type="AlphaFoldDB" id="A0A1U8DT25"/>
<dbReference type="PRINTS" id="PR00237">
    <property type="entry name" value="GPCRRHODOPSN"/>
</dbReference>
<keyword evidence="9 10" id="KW-0807">Transducer</keyword>
<keyword evidence="2 11" id="KW-1003">Cell membrane</keyword>
<dbReference type="PANTHER" id="PTHR26454">
    <property type="entry name" value="OLFACTORY RECEPTOR"/>
    <property type="match status" value="1"/>
</dbReference>
<dbReference type="GeneID" id="106722866"/>
<evidence type="ECO:0000256" key="6">
    <source>
        <dbReference type="ARBA" id="ARBA00023040"/>
    </source>
</evidence>